<reference evidence="11" key="2">
    <citation type="journal article" date="2007" name="Science">
        <title>Draft genome sequence of the sexually transmitted pathogen Trichomonas vaginalis.</title>
        <authorList>
            <person name="Carlton J.M."/>
            <person name="Hirt R.P."/>
            <person name="Silva J.C."/>
            <person name="Delcher A.L."/>
            <person name="Schatz M."/>
            <person name="Zhao Q."/>
            <person name="Wortman J.R."/>
            <person name="Bidwell S.L."/>
            <person name="Alsmark U.C.M."/>
            <person name="Besteiro S."/>
            <person name="Sicheritz-Ponten T."/>
            <person name="Noel C.J."/>
            <person name="Dacks J.B."/>
            <person name="Foster P.G."/>
            <person name="Simillion C."/>
            <person name="Van de Peer Y."/>
            <person name="Miranda-Saavedra D."/>
            <person name="Barton G.J."/>
            <person name="Westrop G.D."/>
            <person name="Mueller S."/>
            <person name="Dessi D."/>
            <person name="Fiori P.L."/>
            <person name="Ren Q."/>
            <person name="Paulsen I."/>
            <person name="Zhang H."/>
            <person name="Bastida-Corcuera F.D."/>
            <person name="Simoes-Barbosa A."/>
            <person name="Brown M.T."/>
            <person name="Hayes R.D."/>
            <person name="Mukherjee M."/>
            <person name="Okumura C.Y."/>
            <person name="Schneider R."/>
            <person name="Smith A.J."/>
            <person name="Vanacova S."/>
            <person name="Villalvazo M."/>
            <person name="Haas B.J."/>
            <person name="Pertea M."/>
            <person name="Feldblyum T.V."/>
            <person name="Utterback T.R."/>
            <person name="Shu C.L."/>
            <person name="Osoegawa K."/>
            <person name="de Jong P.J."/>
            <person name="Hrdy I."/>
            <person name="Horvathova L."/>
            <person name="Zubacova Z."/>
            <person name="Dolezal P."/>
            <person name="Malik S.B."/>
            <person name="Logsdon J.M. Jr."/>
            <person name="Henze K."/>
            <person name="Gupta A."/>
            <person name="Wang C.C."/>
            <person name="Dunne R.L."/>
            <person name="Upcroft J.A."/>
            <person name="Upcroft P."/>
            <person name="White O."/>
            <person name="Salzberg S.L."/>
            <person name="Tang P."/>
            <person name="Chiu C.-H."/>
            <person name="Lee Y.-S."/>
            <person name="Embley T.M."/>
            <person name="Coombs G.H."/>
            <person name="Mottram J.C."/>
            <person name="Tachezy J."/>
            <person name="Fraser-Liggett C.M."/>
            <person name="Johnson P.J."/>
        </authorList>
    </citation>
    <scope>NUCLEOTIDE SEQUENCE [LARGE SCALE GENOMIC DNA]</scope>
    <source>
        <strain evidence="11">G3</strain>
    </source>
</reference>
<evidence type="ECO:0000256" key="4">
    <source>
        <dbReference type="ARBA" id="ARBA00022734"/>
    </source>
</evidence>
<dbReference type="Gene3D" id="2.10.250.10">
    <property type="entry name" value="Calreticulin/calnexin, P domain"/>
    <property type="match status" value="1"/>
</dbReference>
<dbReference type="OrthoDB" id="1938156at2759"/>
<dbReference type="SUPFAM" id="SSF49899">
    <property type="entry name" value="Concanavalin A-like lectins/glucanases"/>
    <property type="match status" value="1"/>
</dbReference>
<dbReference type="FunFam" id="2.10.250.10:FF:000005">
    <property type="entry name" value="Calreticulin family protein"/>
    <property type="match status" value="1"/>
</dbReference>
<comment type="similarity">
    <text evidence="2 9">Belongs to the calreticulin family.</text>
</comment>
<keyword evidence="4" id="KW-0430">Lectin</keyword>
<dbReference type="KEGG" id="tva:4756940"/>
<evidence type="ECO:0000256" key="1">
    <source>
        <dbReference type="ARBA" id="ARBA00004240"/>
    </source>
</evidence>
<organism evidence="11 12">
    <name type="scientific">Trichomonas vaginalis (strain ATCC PRA-98 / G3)</name>
    <dbReference type="NCBI Taxonomy" id="412133"/>
    <lineage>
        <taxon>Eukaryota</taxon>
        <taxon>Metamonada</taxon>
        <taxon>Parabasalia</taxon>
        <taxon>Trichomonadida</taxon>
        <taxon>Trichomonadidae</taxon>
        <taxon>Trichomonas</taxon>
    </lineage>
</organism>
<sequence length="376" mass="44257">MFFAFISFSLSTIYFWEPFDSKDWEKHWVKGPKPKTGKPLGRFQISSGSYTVNRRLQRGLMAVDDDRQYIISSKFNQPFNTSGKDLIFQFNVKSETKIELGATKMKLFGERFRQNTFSSKSSYEILFGPDFNDWDRYHLETIIVRNRTEYVSTKPVLAFRDQLTHCYTLVIFANQTYQIRKDNFVDIENKLEDDFNYCNPAKIADPFDQKPEDWENHAEMDDPDDMPPDTYKDVPRFIPDMSVKKPADWDERKNGKWVQPLIPNPEFVSEWKPRRIKNPAFRGDWKAREIDNPDYNPDPGFGKPQNLMYVGIDVTIDKAPTIWDNILVTDDLAEQEKKVEEFFFSFQDAERAAYQKANVDKKVDSSKQRNKLPTEL</sequence>
<evidence type="ECO:0000256" key="10">
    <source>
        <dbReference type="SAM" id="MobiDB-lite"/>
    </source>
</evidence>
<name>A2F7H7_TRIV3</name>
<dbReference type="VEuPathDB" id="TrichDB:TVAG_115390"/>
<keyword evidence="8 9" id="KW-0143">Chaperone</keyword>
<evidence type="ECO:0000256" key="5">
    <source>
        <dbReference type="ARBA" id="ARBA00022824"/>
    </source>
</evidence>
<dbReference type="SMR" id="A2F7H7"/>
<accession>A2F7H7</accession>
<dbReference type="AlphaFoldDB" id="A2F7H7"/>
<evidence type="ECO:0000256" key="9">
    <source>
        <dbReference type="RuleBase" id="RU362126"/>
    </source>
</evidence>
<dbReference type="Gene3D" id="2.60.120.200">
    <property type="match status" value="1"/>
</dbReference>
<keyword evidence="5 9" id="KW-0256">Endoplasmic reticulum</keyword>
<evidence type="ECO:0000256" key="3">
    <source>
        <dbReference type="ARBA" id="ARBA00022723"/>
    </source>
</evidence>
<dbReference type="eggNOG" id="KOG0674">
    <property type="taxonomic scope" value="Eukaryota"/>
</dbReference>
<keyword evidence="12" id="KW-1185">Reference proteome</keyword>
<evidence type="ECO:0000256" key="8">
    <source>
        <dbReference type="ARBA" id="ARBA00023186"/>
    </source>
</evidence>
<dbReference type="GO" id="GO:0005789">
    <property type="term" value="C:endoplasmic reticulum membrane"/>
    <property type="evidence" value="ECO:0000318"/>
    <property type="project" value="GO_Central"/>
</dbReference>
<dbReference type="Proteomes" id="UP000001542">
    <property type="component" value="Unassembled WGS sequence"/>
</dbReference>
<dbReference type="SUPFAM" id="SSF63887">
    <property type="entry name" value="P-domain of calnexin/calreticulin"/>
    <property type="match status" value="1"/>
</dbReference>
<dbReference type="GO" id="GO:0051082">
    <property type="term" value="F:unfolded protein binding"/>
    <property type="evidence" value="ECO:0007669"/>
    <property type="project" value="InterPro"/>
</dbReference>
<proteinExistence type="inferred from homology"/>
<keyword evidence="6" id="KW-0862">Zinc</keyword>
<dbReference type="InParanoid" id="A2F7H7"/>
<dbReference type="PANTHER" id="PTHR11073:SF2">
    <property type="entry name" value="CALRETICULIN"/>
    <property type="match status" value="1"/>
</dbReference>
<dbReference type="InterPro" id="IPR009033">
    <property type="entry name" value="Calreticulin/calnexin_P_dom_sf"/>
</dbReference>
<dbReference type="RefSeq" id="XP_001312065.1">
    <property type="nucleotide sequence ID" value="XM_001312064.1"/>
</dbReference>
<reference evidence="11" key="1">
    <citation type="submission" date="2006-10" db="EMBL/GenBank/DDBJ databases">
        <authorList>
            <person name="Amadeo P."/>
            <person name="Zhao Q."/>
            <person name="Wortman J."/>
            <person name="Fraser-Liggett C."/>
            <person name="Carlton J."/>
        </authorList>
    </citation>
    <scope>NUCLEOTIDE SEQUENCE</scope>
    <source>
        <strain evidence="11">G3</strain>
    </source>
</reference>
<protein>
    <submittedName>
        <fullName evidence="11">Calreticulin family protein</fullName>
    </submittedName>
</protein>
<feature type="region of interest" description="Disordered" evidence="10">
    <location>
        <begin position="357"/>
        <end position="376"/>
    </location>
</feature>
<evidence type="ECO:0000313" key="12">
    <source>
        <dbReference type="Proteomes" id="UP000001542"/>
    </source>
</evidence>
<dbReference type="InterPro" id="IPR013320">
    <property type="entry name" value="ConA-like_dom_sf"/>
</dbReference>
<dbReference type="GO" id="GO:0030246">
    <property type="term" value="F:carbohydrate binding"/>
    <property type="evidence" value="ECO:0007669"/>
    <property type="project" value="UniProtKB-KW"/>
</dbReference>
<dbReference type="InterPro" id="IPR001580">
    <property type="entry name" value="Calret/calnex"/>
</dbReference>
<dbReference type="GO" id="GO:0005509">
    <property type="term" value="F:calcium ion binding"/>
    <property type="evidence" value="ECO:0000318"/>
    <property type="project" value="GO_Central"/>
</dbReference>
<dbReference type="VEuPathDB" id="TrichDB:TVAGG3_0179710"/>
<dbReference type="GO" id="GO:0006457">
    <property type="term" value="P:protein folding"/>
    <property type="evidence" value="ECO:0000318"/>
    <property type="project" value="GO_Central"/>
</dbReference>
<dbReference type="EMBL" id="DS113648">
    <property type="protein sequence ID" value="EAX99135.1"/>
    <property type="molecule type" value="Genomic_DNA"/>
</dbReference>
<keyword evidence="3" id="KW-0479">Metal-binding</keyword>
<evidence type="ECO:0000256" key="7">
    <source>
        <dbReference type="ARBA" id="ARBA00022837"/>
    </source>
</evidence>
<dbReference type="STRING" id="5722.A2F7H7"/>
<keyword evidence="7" id="KW-0106">Calcium</keyword>
<gene>
    <name evidence="11" type="ORF">TVAG_115390</name>
</gene>
<dbReference type="FunFam" id="2.60.120.200:FF:000444">
    <property type="entry name" value="Calreticulin family protein"/>
    <property type="match status" value="1"/>
</dbReference>
<evidence type="ECO:0000313" key="11">
    <source>
        <dbReference type="EMBL" id="EAX99135.1"/>
    </source>
</evidence>
<dbReference type="PANTHER" id="PTHR11073">
    <property type="entry name" value="CALRETICULIN AND CALNEXIN"/>
    <property type="match status" value="1"/>
</dbReference>
<dbReference type="GO" id="GO:0036503">
    <property type="term" value="P:ERAD pathway"/>
    <property type="evidence" value="ECO:0000318"/>
    <property type="project" value="GO_Central"/>
</dbReference>
<evidence type="ECO:0000256" key="6">
    <source>
        <dbReference type="ARBA" id="ARBA00022833"/>
    </source>
</evidence>
<comment type="subcellular location">
    <subcellularLocation>
        <location evidence="1">Endoplasmic reticulum</location>
    </subcellularLocation>
</comment>
<evidence type="ECO:0000256" key="2">
    <source>
        <dbReference type="ARBA" id="ARBA00010983"/>
    </source>
</evidence>
<dbReference type="PRINTS" id="PR00626">
    <property type="entry name" value="CALRETICULIN"/>
</dbReference>
<dbReference type="Pfam" id="PF00262">
    <property type="entry name" value="Calreticulin"/>
    <property type="match status" value="2"/>
</dbReference>